<dbReference type="OrthoDB" id="9771846at2"/>
<dbReference type="Proteomes" id="UP000283387">
    <property type="component" value="Unassembled WGS sequence"/>
</dbReference>
<dbReference type="InterPro" id="IPR050834">
    <property type="entry name" value="Glycosyltransf_2"/>
</dbReference>
<dbReference type="InterPro" id="IPR001173">
    <property type="entry name" value="Glyco_trans_2-like"/>
</dbReference>
<organism evidence="2 3">
    <name type="scientific">Mangrovibacterium diazotrophicum</name>
    <dbReference type="NCBI Taxonomy" id="1261403"/>
    <lineage>
        <taxon>Bacteria</taxon>
        <taxon>Pseudomonadati</taxon>
        <taxon>Bacteroidota</taxon>
        <taxon>Bacteroidia</taxon>
        <taxon>Marinilabiliales</taxon>
        <taxon>Prolixibacteraceae</taxon>
        <taxon>Mangrovibacterium</taxon>
    </lineage>
</organism>
<evidence type="ECO:0000259" key="1">
    <source>
        <dbReference type="Pfam" id="PF00535"/>
    </source>
</evidence>
<dbReference type="SUPFAM" id="SSF53448">
    <property type="entry name" value="Nucleotide-diphospho-sugar transferases"/>
    <property type="match status" value="1"/>
</dbReference>
<evidence type="ECO:0000313" key="3">
    <source>
        <dbReference type="Proteomes" id="UP000283387"/>
    </source>
</evidence>
<name>A0A419W984_9BACT</name>
<proteinExistence type="predicted"/>
<protein>
    <submittedName>
        <fullName evidence="2">GT2 family glycosyltransferase</fullName>
    </submittedName>
</protein>
<accession>A0A419W984</accession>
<keyword evidence="2" id="KW-0808">Transferase</keyword>
<dbReference type="GO" id="GO:0016740">
    <property type="term" value="F:transferase activity"/>
    <property type="evidence" value="ECO:0007669"/>
    <property type="project" value="UniProtKB-KW"/>
</dbReference>
<dbReference type="AlphaFoldDB" id="A0A419W984"/>
<dbReference type="InterPro" id="IPR029044">
    <property type="entry name" value="Nucleotide-diphossugar_trans"/>
</dbReference>
<dbReference type="PANTHER" id="PTHR43685">
    <property type="entry name" value="GLYCOSYLTRANSFERASE"/>
    <property type="match status" value="1"/>
</dbReference>
<dbReference type="Pfam" id="PF00535">
    <property type="entry name" value="Glycos_transf_2"/>
    <property type="match status" value="1"/>
</dbReference>
<gene>
    <name evidence="2" type="ORF">BC643_2343</name>
</gene>
<dbReference type="EMBL" id="RAPN01000001">
    <property type="protein sequence ID" value="RKD91974.1"/>
    <property type="molecule type" value="Genomic_DNA"/>
</dbReference>
<feature type="domain" description="Glycosyltransferase 2-like" evidence="1">
    <location>
        <begin position="6"/>
        <end position="128"/>
    </location>
</feature>
<reference evidence="2 3" key="1">
    <citation type="submission" date="2018-09" db="EMBL/GenBank/DDBJ databases">
        <title>Genomic Encyclopedia of Archaeal and Bacterial Type Strains, Phase II (KMG-II): from individual species to whole genera.</title>
        <authorList>
            <person name="Goeker M."/>
        </authorList>
    </citation>
    <scope>NUCLEOTIDE SEQUENCE [LARGE SCALE GENOMIC DNA]</scope>
    <source>
        <strain evidence="2 3">DSM 27148</strain>
    </source>
</reference>
<keyword evidence="3" id="KW-1185">Reference proteome</keyword>
<sequence>MKSIAVLLTVFNRKEKTLACLQSFFNADLPAELNSLEVFLVNDGCTDGTPDAVKAAYPSVNIINGTGNLFWNRGMHLAWKEATQIKIYDYFLWINDDTFFYTHALQALYKTTILYNDERIVVGTTCAVNNSKVITYGGRDKNGSLIIPQEYPTDCGFFNGNIVLIPSSVFEIVGMNDPCFRHALGDFDYGLRASKLGIKSVVAPGILGKCDEHESLATWCDPAKSLSKRWKAFRSPLGQDPEEFFIFESRHNGLLKACFHYLTNHLRVLAPWIWTT</sequence>
<comment type="caution">
    <text evidence="2">The sequence shown here is derived from an EMBL/GenBank/DDBJ whole genome shotgun (WGS) entry which is preliminary data.</text>
</comment>
<dbReference type="Gene3D" id="3.90.550.10">
    <property type="entry name" value="Spore Coat Polysaccharide Biosynthesis Protein SpsA, Chain A"/>
    <property type="match status" value="1"/>
</dbReference>
<dbReference type="PANTHER" id="PTHR43685:SF3">
    <property type="entry name" value="SLR2126 PROTEIN"/>
    <property type="match status" value="1"/>
</dbReference>
<evidence type="ECO:0000313" key="2">
    <source>
        <dbReference type="EMBL" id="RKD91974.1"/>
    </source>
</evidence>
<dbReference type="RefSeq" id="WP_120273228.1">
    <property type="nucleotide sequence ID" value="NZ_RAPN01000001.1"/>
</dbReference>